<name>A0A7R9EWY6_9NEOP</name>
<protein>
    <submittedName>
        <fullName evidence="2">Uncharacterized protein</fullName>
    </submittedName>
</protein>
<proteinExistence type="predicted"/>
<dbReference type="EMBL" id="OD565386">
    <property type="protein sequence ID" value="CAD7441647.1"/>
    <property type="molecule type" value="Genomic_DNA"/>
</dbReference>
<evidence type="ECO:0000313" key="2">
    <source>
        <dbReference type="EMBL" id="CAD7441647.1"/>
    </source>
</evidence>
<evidence type="ECO:0000256" key="1">
    <source>
        <dbReference type="SAM" id="MobiDB-lite"/>
    </source>
</evidence>
<accession>A0A7R9EWY6</accession>
<reference evidence="2" key="1">
    <citation type="submission" date="2020-11" db="EMBL/GenBank/DDBJ databases">
        <authorList>
            <person name="Tran Van P."/>
        </authorList>
    </citation>
    <scope>NUCLEOTIDE SEQUENCE</scope>
</reference>
<organism evidence="2">
    <name type="scientific">Timema bartmani</name>
    <dbReference type="NCBI Taxonomy" id="61472"/>
    <lineage>
        <taxon>Eukaryota</taxon>
        <taxon>Metazoa</taxon>
        <taxon>Ecdysozoa</taxon>
        <taxon>Arthropoda</taxon>
        <taxon>Hexapoda</taxon>
        <taxon>Insecta</taxon>
        <taxon>Pterygota</taxon>
        <taxon>Neoptera</taxon>
        <taxon>Polyneoptera</taxon>
        <taxon>Phasmatodea</taxon>
        <taxon>Timematodea</taxon>
        <taxon>Timematoidea</taxon>
        <taxon>Timematidae</taxon>
        <taxon>Timema</taxon>
    </lineage>
</organism>
<sequence>MILLEVNTGDPSKMNQLDKDGLKKQLLRFQCNTFLRGRTLNPPPYWGIFHTPHTSQFAPVEKNSASATTQGSLRKRPTNSQYTHYQWETRTPNRDLNLNIPVIGSLVYCKSSVLDHAPTEVTQPGSPGAQTGPGTRGRARAPLALFYSTSVAAKNNLKLALLVGGSTLKPPVSGCKLM</sequence>
<gene>
    <name evidence="2" type="ORF">TBIB3V08_LOCUS4106</name>
</gene>
<dbReference type="AlphaFoldDB" id="A0A7R9EWY6"/>
<feature type="compositionally biased region" description="Polar residues" evidence="1">
    <location>
        <begin position="120"/>
        <end position="133"/>
    </location>
</feature>
<feature type="region of interest" description="Disordered" evidence="1">
    <location>
        <begin position="118"/>
        <end position="137"/>
    </location>
</feature>